<dbReference type="Proteomes" id="UP000535937">
    <property type="component" value="Unassembled WGS sequence"/>
</dbReference>
<sequence length="215" mass="24147">MDAPTYRIIPSWYPPIQLFESLVDPERLDAAYALESMTNDRLRDEVGEIALVPPEDRVVGPGTSPIMAAFTHIGVASRFTDGSFGVYYAGLSFETAVAESMHSQRRRMEDTEEPPRQLTMRCFRCAVTADLVDARGIADLHTPDSWTAGQAFGRDCRERSEFGIHYRSVRYDGGESVAILRPPALIPPAVQTRHLAYHWDGKRFTGFSYMQEGQL</sequence>
<dbReference type="SMART" id="SM00953">
    <property type="entry name" value="RES"/>
    <property type="match status" value="1"/>
</dbReference>
<feature type="domain" description="RES" evidence="1">
    <location>
        <begin position="69"/>
        <end position="191"/>
    </location>
</feature>
<dbReference type="EMBL" id="JACHWZ010000033">
    <property type="protein sequence ID" value="MBB3063509.1"/>
    <property type="molecule type" value="Genomic_DNA"/>
</dbReference>
<dbReference type="AlphaFoldDB" id="A0A7W4ZCJ7"/>
<accession>A0A7W4ZCJ7</accession>
<dbReference type="Pfam" id="PF08808">
    <property type="entry name" value="RES"/>
    <property type="match status" value="1"/>
</dbReference>
<comment type="caution">
    <text evidence="2">The sequence shown here is derived from an EMBL/GenBank/DDBJ whole genome shotgun (WGS) entry which is preliminary data.</text>
</comment>
<proteinExistence type="predicted"/>
<evidence type="ECO:0000259" key="1">
    <source>
        <dbReference type="SMART" id="SM00953"/>
    </source>
</evidence>
<keyword evidence="3" id="KW-1185">Reference proteome</keyword>
<reference evidence="2 3" key="1">
    <citation type="submission" date="2020-08" db="EMBL/GenBank/DDBJ databases">
        <title>Genomic Encyclopedia of Type Strains, Phase III (KMG-III): the genomes of soil and plant-associated and newly described type strains.</title>
        <authorList>
            <person name="Whitman W."/>
        </authorList>
    </citation>
    <scope>NUCLEOTIDE SEQUENCE [LARGE SCALE GENOMIC DNA]</scope>
    <source>
        <strain evidence="2 3">CECT 8799</strain>
    </source>
</reference>
<evidence type="ECO:0000313" key="2">
    <source>
        <dbReference type="EMBL" id="MBB3063509.1"/>
    </source>
</evidence>
<name>A0A7W4ZCJ7_9GAMM</name>
<dbReference type="RefSeq" id="WP_183463752.1">
    <property type="nucleotide sequence ID" value="NZ_JACHWZ010000033.1"/>
</dbReference>
<gene>
    <name evidence="2" type="ORF">FHS09_004367</name>
</gene>
<protein>
    <recommendedName>
        <fullName evidence="1">RES domain-containing protein</fullName>
    </recommendedName>
</protein>
<dbReference type="InterPro" id="IPR014914">
    <property type="entry name" value="RES_dom"/>
</dbReference>
<organism evidence="2 3">
    <name type="scientific">Microbulbifer rhizosphaerae</name>
    <dbReference type="NCBI Taxonomy" id="1562603"/>
    <lineage>
        <taxon>Bacteria</taxon>
        <taxon>Pseudomonadati</taxon>
        <taxon>Pseudomonadota</taxon>
        <taxon>Gammaproteobacteria</taxon>
        <taxon>Cellvibrionales</taxon>
        <taxon>Microbulbiferaceae</taxon>
        <taxon>Microbulbifer</taxon>
    </lineage>
</organism>
<evidence type="ECO:0000313" key="3">
    <source>
        <dbReference type="Proteomes" id="UP000535937"/>
    </source>
</evidence>